<gene>
    <name evidence="1" type="ORF">HO173_003450</name>
</gene>
<reference evidence="1 2" key="1">
    <citation type="journal article" date="2020" name="Genomics">
        <title>Complete, high-quality genomes from long-read metagenomic sequencing of two wolf lichen thalli reveals enigmatic genome architecture.</title>
        <authorList>
            <person name="McKenzie S.K."/>
            <person name="Walston R.F."/>
            <person name="Allen J.L."/>
        </authorList>
    </citation>
    <scope>NUCLEOTIDE SEQUENCE [LARGE SCALE GENOMIC DNA]</scope>
    <source>
        <strain evidence="1">WasteWater2</strain>
    </source>
</reference>
<sequence>MRSLSAPYSLSVVKLRRLLDASMANPERCKIKGMISSFGRLDEAVGVSKTSGQTIRSLLVSAGLLVANVTQHSESLLDAKYLLCSKAGVLPGIYPSGDRWMLEGPDRRT</sequence>
<dbReference type="GeneID" id="59285117"/>
<evidence type="ECO:0000313" key="2">
    <source>
        <dbReference type="Proteomes" id="UP000578531"/>
    </source>
</evidence>
<organism evidence="1 2">
    <name type="scientific">Letharia columbiana</name>
    <dbReference type="NCBI Taxonomy" id="112416"/>
    <lineage>
        <taxon>Eukaryota</taxon>
        <taxon>Fungi</taxon>
        <taxon>Dikarya</taxon>
        <taxon>Ascomycota</taxon>
        <taxon>Pezizomycotina</taxon>
        <taxon>Lecanoromycetes</taxon>
        <taxon>OSLEUM clade</taxon>
        <taxon>Lecanoromycetidae</taxon>
        <taxon>Lecanorales</taxon>
        <taxon>Lecanorineae</taxon>
        <taxon>Parmeliaceae</taxon>
        <taxon>Letharia</taxon>
    </lineage>
</organism>
<dbReference type="RefSeq" id="XP_037167784.1">
    <property type="nucleotide sequence ID" value="XM_037305376.1"/>
</dbReference>
<keyword evidence="2" id="KW-1185">Reference proteome</keyword>
<protein>
    <submittedName>
        <fullName evidence="1">Uncharacterized protein</fullName>
    </submittedName>
</protein>
<accession>A0A8H6L7K3</accession>
<dbReference type="EMBL" id="JACCJC010000009">
    <property type="protein sequence ID" value="KAF6238482.1"/>
    <property type="molecule type" value="Genomic_DNA"/>
</dbReference>
<comment type="caution">
    <text evidence="1">The sequence shown here is derived from an EMBL/GenBank/DDBJ whole genome shotgun (WGS) entry which is preliminary data.</text>
</comment>
<proteinExistence type="predicted"/>
<dbReference type="AlphaFoldDB" id="A0A8H6L7K3"/>
<evidence type="ECO:0000313" key="1">
    <source>
        <dbReference type="EMBL" id="KAF6238482.1"/>
    </source>
</evidence>
<name>A0A8H6L7K3_9LECA</name>
<dbReference type="Proteomes" id="UP000578531">
    <property type="component" value="Unassembled WGS sequence"/>
</dbReference>